<dbReference type="Proteomes" id="UP001302602">
    <property type="component" value="Unassembled WGS sequence"/>
</dbReference>
<proteinExistence type="predicted"/>
<sequence length="96" mass="10321">MALNSLTIGASTAGISRSDPPMAGCHLPRAQARHPLPEDRQSLCKANMKEDWLKEALSMQNVYGCVAFNVVAGRSSSPHDSIFHTRDAFPALSAIV</sequence>
<dbReference type="RefSeq" id="XP_062644483.1">
    <property type="nucleotide sequence ID" value="XM_062797355.1"/>
</dbReference>
<dbReference type="GeneID" id="87834124"/>
<comment type="caution">
    <text evidence="1">The sequence shown here is derived from an EMBL/GenBank/DDBJ whole genome shotgun (WGS) entry which is preliminary data.</text>
</comment>
<organism evidence="1 2">
    <name type="scientific">Parathielavia appendiculata</name>
    <dbReference type="NCBI Taxonomy" id="2587402"/>
    <lineage>
        <taxon>Eukaryota</taxon>
        <taxon>Fungi</taxon>
        <taxon>Dikarya</taxon>
        <taxon>Ascomycota</taxon>
        <taxon>Pezizomycotina</taxon>
        <taxon>Sordariomycetes</taxon>
        <taxon>Sordariomycetidae</taxon>
        <taxon>Sordariales</taxon>
        <taxon>Chaetomiaceae</taxon>
        <taxon>Parathielavia</taxon>
    </lineage>
</organism>
<feature type="non-terminal residue" evidence="1">
    <location>
        <position position="96"/>
    </location>
</feature>
<evidence type="ECO:0000313" key="1">
    <source>
        <dbReference type="EMBL" id="KAK4120712.1"/>
    </source>
</evidence>
<evidence type="ECO:0000313" key="2">
    <source>
        <dbReference type="Proteomes" id="UP001302602"/>
    </source>
</evidence>
<reference evidence="1" key="1">
    <citation type="journal article" date="2023" name="Mol. Phylogenet. Evol.">
        <title>Genome-scale phylogeny and comparative genomics of the fungal order Sordariales.</title>
        <authorList>
            <person name="Hensen N."/>
            <person name="Bonometti L."/>
            <person name="Westerberg I."/>
            <person name="Brannstrom I.O."/>
            <person name="Guillou S."/>
            <person name="Cros-Aarteil S."/>
            <person name="Calhoun S."/>
            <person name="Haridas S."/>
            <person name="Kuo A."/>
            <person name="Mondo S."/>
            <person name="Pangilinan J."/>
            <person name="Riley R."/>
            <person name="LaButti K."/>
            <person name="Andreopoulos B."/>
            <person name="Lipzen A."/>
            <person name="Chen C."/>
            <person name="Yan M."/>
            <person name="Daum C."/>
            <person name="Ng V."/>
            <person name="Clum A."/>
            <person name="Steindorff A."/>
            <person name="Ohm R.A."/>
            <person name="Martin F."/>
            <person name="Silar P."/>
            <person name="Natvig D.O."/>
            <person name="Lalanne C."/>
            <person name="Gautier V."/>
            <person name="Ament-Velasquez S.L."/>
            <person name="Kruys A."/>
            <person name="Hutchinson M.I."/>
            <person name="Powell A.J."/>
            <person name="Barry K."/>
            <person name="Miller A.N."/>
            <person name="Grigoriev I.V."/>
            <person name="Debuchy R."/>
            <person name="Gladieux P."/>
            <person name="Hiltunen Thoren M."/>
            <person name="Johannesson H."/>
        </authorList>
    </citation>
    <scope>NUCLEOTIDE SEQUENCE</scope>
    <source>
        <strain evidence="1">CBS 731.68</strain>
    </source>
</reference>
<dbReference type="AlphaFoldDB" id="A0AAN6Z0Q5"/>
<keyword evidence="2" id="KW-1185">Reference proteome</keyword>
<dbReference type="EMBL" id="MU853237">
    <property type="protein sequence ID" value="KAK4120712.1"/>
    <property type="molecule type" value="Genomic_DNA"/>
</dbReference>
<gene>
    <name evidence="1" type="ORF">N657DRAFT_701485</name>
</gene>
<reference evidence="1" key="2">
    <citation type="submission" date="2023-05" db="EMBL/GenBank/DDBJ databases">
        <authorList>
            <consortium name="Lawrence Berkeley National Laboratory"/>
            <person name="Steindorff A."/>
            <person name="Hensen N."/>
            <person name="Bonometti L."/>
            <person name="Westerberg I."/>
            <person name="Brannstrom I.O."/>
            <person name="Guillou S."/>
            <person name="Cros-Aarteil S."/>
            <person name="Calhoun S."/>
            <person name="Haridas S."/>
            <person name="Kuo A."/>
            <person name="Mondo S."/>
            <person name="Pangilinan J."/>
            <person name="Riley R."/>
            <person name="Labutti K."/>
            <person name="Andreopoulos B."/>
            <person name="Lipzen A."/>
            <person name="Chen C."/>
            <person name="Yanf M."/>
            <person name="Daum C."/>
            <person name="Ng V."/>
            <person name="Clum A."/>
            <person name="Ohm R."/>
            <person name="Martin F."/>
            <person name="Silar P."/>
            <person name="Natvig D."/>
            <person name="Lalanne C."/>
            <person name="Gautier V."/>
            <person name="Ament-Velasquez S.L."/>
            <person name="Kruys A."/>
            <person name="Hutchinson M.I."/>
            <person name="Powell A.J."/>
            <person name="Barry K."/>
            <person name="Miller A.N."/>
            <person name="Grigoriev I.V."/>
            <person name="Debuchy R."/>
            <person name="Gladieux P."/>
            <person name="Thoren M.H."/>
            <person name="Johannesson H."/>
        </authorList>
    </citation>
    <scope>NUCLEOTIDE SEQUENCE</scope>
    <source>
        <strain evidence="1">CBS 731.68</strain>
    </source>
</reference>
<name>A0AAN6Z0Q5_9PEZI</name>
<accession>A0AAN6Z0Q5</accession>
<protein>
    <submittedName>
        <fullName evidence="1">Uncharacterized protein</fullName>
    </submittedName>
</protein>